<proteinExistence type="predicted"/>
<sequence>MSTQLRNITLACLFFAGCLLMANNAAAQTKISTPAGLFKNGGNYLQGTSTDNGSTLFCTGSSTFTLASTTTDPENNLPYTNYTWEEMNTDGTTYQPMTAGSAPNKANVTNASPGWHIYRVSATIGAATGCEADPTYFTVYVLPPLKVTPRVNKTDAEGVSYCSENGAPTGPNAFTFTSVVAFDATPRTITGTQLPALTIDDFELQYTWSKVDGSSVKTTVGNADSYTLTAAANPGHAETYSIALDVNYAAKTACTYTAPALYSGTSTTNVVVKEYKKAGKPTITIE</sequence>
<name>A0ABZ2Z360_9BACT</name>
<keyword evidence="3" id="KW-1185">Reference proteome</keyword>
<evidence type="ECO:0000256" key="1">
    <source>
        <dbReference type="SAM" id="SignalP"/>
    </source>
</evidence>
<dbReference type="Proteomes" id="UP001449657">
    <property type="component" value="Chromosome"/>
</dbReference>
<dbReference type="RefSeq" id="WP_341840661.1">
    <property type="nucleotide sequence ID" value="NZ_CP149792.1"/>
</dbReference>
<gene>
    <name evidence="2" type="ORF">WJU22_23770</name>
</gene>
<reference evidence="2 3" key="1">
    <citation type="submission" date="2024-03" db="EMBL/GenBank/DDBJ databases">
        <title>Chitinophaga caseinilytica sp. nov., a casein hydrolysing bacterium isolated from forest soil.</title>
        <authorList>
            <person name="Lee D.S."/>
            <person name="Han D.M."/>
            <person name="Baek J.H."/>
            <person name="Choi D.G."/>
            <person name="Jeon J.H."/>
            <person name="Jeon C.O."/>
        </authorList>
    </citation>
    <scope>NUCLEOTIDE SEQUENCE [LARGE SCALE GENOMIC DNA]</scope>
    <source>
        <strain evidence="2 3">KACC 19118</strain>
    </source>
</reference>
<accession>A0ABZ2Z360</accession>
<keyword evidence="1" id="KW-0732">Signal</keyword>
<feature type="chain" id="PRO_5047117962" evidence="1">
    <location>
        <begin position="28"/>
        <end position="286"/>
    </location>
</feature>
<dbReference type="PROSITE" id="PS51257">
    <property type="entry name" value="PROKAR_LIPOPROTEIN"/>
    <property type="match status" value="1"/>
</dbReference>
<dbReference type="EMBL" id="CP150096">
    <property type="protein sequence ID" value="WZN45920.1"/>
    <property type="molecule type" value="Genomic_DNA"/>
</dbReference>
<evidence type="ECO:0000313" key="3">
    <source>
        <dbReference type="Proteomes" id="UP001449657"/>
    </source>
</evidence>
<feature type="signal peptide" evidence="1">
    <location>
        <begin position="1"/>
        <end position="27"/>
    </location>
</feature>
<evidence type="ECO:0000313" key="2">
    <source>
        <dbReference type="EMBL" id="WZN45920.1"/>
    </source>
</evidence>
<protein>
    <submittedName>
        <fullName evidence="2">Uncharacterized protein</fullName>
    </submittedName>
</protein>
<organism evidence="2 3">
    <name type="scientific">Chitinophaga caseinilytica</name>
    <dbReference type="NCBI Taxonomy" id="2267521"/>
    <lineage>
        <taxon>Bacteria</taxon>
        <taxon>Pseudomonadati</taxon>
        <taxon>Bacteroidota</taxon>
        <taxon>Chitinophagia</taxon>
        <taxon>Chitinophagales</taxon>
        <taxon>Chitinophagaceae</taxon>
        <taxon>Chitinophaga</taxon>
    </lineage>
</organism>